<keyword evidence="3 7" id="KW-1133">Transmembrane helix</keyword>
<feature type="chain" id="PRO_5033015931" evidence="8">
    <location>
        <begin position="18"/>
        <end position="483"/>
    </location>
</feature>
<feature type="transmembrane region" description="Helical" evidence="7">
    <location>
        <begin position="313"/>
        <end position="331"/>
    </location>
</feature>
<evidence type="ECO:0000313" key="11">
    <source>
        <dbReference type="Proteomes" id="UP000623129"/>
    </source>
</evidence>
<evidence type="ECO:0000259" key="9">
    <source>
        <dbReference type="Pfam" id="PF13664"/>
    </source>
</evidence>
<evidence type="ECO:0000256" key="1">
    <source>
        <dbReference type="ARBA" id="ARBA00004370"/>
    </source>
</evidence>
<dbReference type="Proteomes" id="UP000623129">
    <property type="component" value="Unassembled WGS sequence"/>
</dbReference>
<proteinExistence type="predicted"/>
<feature type="region of interest" description="Disordered" evidence="6">
    <location>
        <begin position="418"/>
        <end position="439"/>
    </location>
</feature>
<feature type="signal peptide" evidence="8">
    <location>
        <begin position="1"/>
        <end position="17"/>
    </location>
</feature>
<evidence type="ECO:0000256" key="4">
    <source>
        <dbReference type="ARBA" id="ARBA00023136"/>
    </source>
</evidence>
<dbReference type="PANTHER" id="PTHR47652:SF3">
    <property type="entry name" value="MITOCHONDRIAL IMPORT INNER MEMBRANE TRANSLOCASE SUBUNIT TIM44"/>
    <property type="match status" value="1"/>
</dbReference>
<dbReference type="EMBL" id="SWLB01000007">
    <property type="protein sequence ID" value="KAF3336567.1"/>
    <property type="molecule type" value="Genomic_DNA"/>
</dbReference>
<evidence type="ECO:0000256" key="6">
    <source>
        <dbReference type="SAM" id="MobiDB-lite"/>
    </source>
</evidence>
<comment type="subcellular location">
    <subcellularLocation>
        <location evidence="1">Membrane</location>
    </subcellularLocation>
</comment>
<evidence type="ECO:0000256" key="3">
    <source>
        <dbReference type="ARBA" id="ARBA00022989"/>
    </source>
</evidence>
<keyword evidence="2 7" id="KW-0812">Transmembrane</keyword>
<sequence>MMNLLALGLVLSTLTAAGVLSPPVNSPHHSHKQPASSNQVLREGHRVIVLEYERQVPADTGTGTSNGNGEGVDTGKVVSESTKDKICDAFGVCRDKLSGLFHHGKDKLLEGEETVKKGAKDKVLDVKDAAENKLSQVKDVTGDKLSETKESAENKLFQAKEATKDKLSQTQEGVEDKVSEVKGKIGDKLSNAENKLFQAKDKLSEVGEEVEDKASLLKEEIKEAKEKAGDIAEEAAQNLNNIARRARDVAYDMASYVASPRTSRAVWAVVQLLGFATAYGTCVWVTFISSHVLASALPHQQFGMVQSKVYPEYFRAIAYGVSIAFLAQLIGRGRGSMVEKLQAYNLLGALGMVLVNMFFLEPNATKIMFEIMKAEKEEGRGRDISDMVEPVTTATAATVTGVAASKTTTTTTTAASPAVSFGTAKSTSQTEKHNEEKGAENNLRRLRISLKRWNSYSSLVNVLTLMALTWHLVHLAKLMSCCQ</sequence>
<evidence type="ECO:0000256" key="2">
    <source>
        <dbReference type="ARBA" id="ARBA00022692"/>
    </source>
</evidence>
<evidence type="ECO:0000256" key="5">
    <source>
        <dbReference type="SAM" id="Coils"/>
    </source>
</evidence>
<accession>A0A833VEK7</accession>
<evidence type="ECO:0000256" key="8">
    <source>
        <dbReference type="SAM" id="SignalP"/>
    </source>
</evidence>
<dbReference type="Gene3D" id="1.20.120.20">
    <property type="entry name" value="Apolipoprotein"/>
    <property type="match status" value="1"/>
</dbReference>
<organism evidence="10 11">
    <name type="scientific">Carex littledalei</name>
    <dbReference type="NCBI Taxonomy" id="544730"/>
    <lineage>
        <taxon>Eukaryota</taxon>
        <taxon>Viridiplantae</taxon>
        <taxon>Streptophyta</taxon>
        <taxon>Embryophyta</taxon>
        <taxon>Tracheophyta</taxon>
        <taxon>Spermatophyta</taxon>
        <taxon>Magnoliopsida</taxon>
        <taxon>Liliopsida</taxon>
        <taxon>Poales</taxon>
        <taxon>Cyperaceae</taxon>
        <taxon>Cyperoideae</taxon>
        <taxon>Cariceae</taxon>
        <taxon>Carex</taxon>
        <taxon>Carex subgen. Euthyceras</taxon>
    </lineage>
</organism>
<dbReference type="InterPro" id="IPR025423">
    <property type="entry name" value="TMEM205-like"/>
</dbReference>
<name>A0A833VEK7_9POAL</name>
<comment type="caution">
    <text evidence="10">The sequence shown here is derived from an EMBL/GenBank/DDBJ whole genome shotgun (WGS) entry which is preliminary data.</text>
</comment>
<evidence type="ECO:0000313" key="10">
    <source>
        <dbReference type="EMBL" id="KAF3336567.1"/>
    </source>
</evidence>
<keyword evidence="4 7" id="KW-0472">Membrane</keyword>
<feature type="compositionally biased region" description="Basic and acidic residues" evidence="6">
    <location>
        <begin position="430"/>
        <end position="439"/>
    </location>
</feature>
<keyword evidence="5" id="KW-0175">Coiled coil</keyword>
<feature type="transmembrane region" description="Helical" evidence="7">
    <location>
        <begin position="453"/>
        <end position="473"/>
    </location>
</feature>
<dbReference type="GO" id="GO:0016020">
    <property type="term" value="C:membrane"/>
    <property type="evidence" value="ECO:0007669"/>
    <property type="project" value="UniProtKB-SubCell"/>
</dbReference>
<gene>
    <name evidence="10" type="ORF">FCM35_KLT19153</name>
</gene>
<dbReference type="Pfam" id="PF13664">
    <property type="entry name" value="DUF4149"/>
    <property type="match status" value="1"/>
</dbReference>
<feature type="transmembrane region" description="Helical" evidence="7">
    <location>
        <begin position="265"/>
        <end position="293"/>
    </location>
</feature>
<feature type="transmembrane region" description="Helical" evidence="7">
    <location>
        <begin position="343"/>
        <end position="360"/>
    </location>
</feature>
<keyword evidence="8" id="KW-0732">Signal</keyword>
<dbReference type="AlphaFoldDB" id="A0A833VEK7"/>
<evidence type="ECO:0000256" key="7">
    <source>
        <dbReference type="SAM" id="Phobius"/>
    </source>
</evidence>
<dbReference type="PANTHER" id="PTHR47652">
    <property type="entry name" value="MITOCHONDRIAL IMPORT INNER MEMBRANE TRANSLOCASE SUBUNIT TIM44"/>
    <property type="match status" value="1"/>
</dbReference>
<protein>
    <submittedName>
        <fullName evidence="10">Transmembrane protein 205</fullName>
    </submittedName>
</protein>
<keyword evidence="11" id="KW-1185">Reference proteome</keyword>
<reference evidence="10" key="1">
    <citation type="submission" date="2020-01" db="EMBL/GenBank/DDBJ databases">
        <title>Genome sequence of Kobresia littledalei, the first chromosome-level genome in the family Cyperaceae.</title>
        <authorList>
            <person name="Qu G."/>
        </authorList>
    </citation>
    <scope>NUCLEOTIDE SEQUENCE</scope>
    <source>
        <strain evidence="10">C.B.Clarke</strain>
        <tissue evidence="10">Leaf</tissue>
    </source>
</reference>
<feature type="coiled-coil region" evidence="5">
    <location>
        <begin position="189"/>
        <end position="238"/>
    </location>
</feature>
<feature type="domain" description="TMEM205-like" evidence="9">
    <location>
        <begin position="273"/>
        <end position="371"/>
    </location>
</feature>
<dbReference type="OrthoDB" id="1641132at2759"/>